<dbReference type="Proteomes" id="UP000005723">
    <property type="component" value="Unassembled WGS sequence"/>
</dbReference>
<proteinExistence type="predicted"/>
<gene>
    <name evidence="1" type="ORF">HMPREF0758_0782</name>
</gene>
<accession>D4DXZ9</accession>
<sequence>MVGKRYIDDIFLSCLYGSEPLQHSASHMILKQHQRLHAKNPFFNLAATSSINQWVTPKRKNRVKERGQINLITASIKKWAQKRPFLRSCRGD</sequence>
<protein>
    <submittedName>
        <fullName evidence="1">Uncharacterized protein</fullName>
    </submittedName>
</protein>
<keyword evidence="2" id="KW-1185">Reference proteome</keyword>
<dbReference type="STRING" id="667129.HMPREF0758_0782"/>
<evidence type="ECO:0000313" key="1">
    <source>
        <dbReference type="EMBL" id="EFE97491.1"/>
    </source>
</evidence>
<organism evidence="1 2">
    <name type="scientific">Serratia odorifera DSM 4582</name>
    <dbReference type="NCBI Taxonomy" id="667129"/>
    <lineage>
        <taxon>Bacteria</taxon>
        <taxon>Pseudomonadati</taxon>
        <taxon>Pseudomonadota</taxon>
        <taxon>Gammaproteobacteria</taxon>
        <taxon>Enterobacterales</taxon>
        <taxon>Yersiniaceae</taxon>
        <taxon>Serratia</taxon>
    </lineage>
</organism>
<comment type="caution">
    <text evidence="1">The sequence shown here is derived from an EMBL/GenBank/DDBJ whole genome shotgun (WGS) entry which is preliminary data.</text>
</comment>
<dbReference type="HOGENOM" id="CLU_2411535_0_0_6"/>
<evidence type="ECO:0000313" key="2">
    <source>
        <dbReference type="Proteomes" id="UP000005723"/>
    </source>
</evidence>
<dbReference type="EMBL" id="ADBY01000017">
    <property type="protein sequence ID" value="EFE97491.1"/>
    <property type="molecule type" value="Genomic_DNA"/>
</dbReference>
<dbReference type="AlphaFoldDB" id="D4DXZ9"/>
<name>D4DXZ9_SEROD</name>
<reference evidence="1 2" key="1">
    <citation type="submission" date="2010-01" db="EMBL/GenBank/DDBJ databases">
        <authorList>
            <person name="Muzny D."/>
            <person name="Qin X."/>
            <person name="Deng J."/>
            <person name="Jiang H."/>
            <person name="Liu Y."/>
            <person name="Qu J."/>
            <person name="Song X.-Z."/>
            <person name="Zhang L."/>
            <person name="Thornton R."/>
            <person name="Coyle M."/>
            <person name="Francisco L."/>
            <person name="Jackson L."/>
            <person name="Javaid M."/>
            <person name="Korchina V."/>
            <person name="Kovar C."/>
            <person name="Mata R."/>
            <person name="Mathew T."/>
            <person name="Ngo R."/>
            <person name="Nguyen L."/>
            <person name="Nguyen N."/>
            <person name="Okwuonu G."/>
            <person name="Ongeri F."/>
            <person name="Pham C."/>
            <person name="Simmons D."/>
            <person name="Wilczek-Boney K."/>
            <person name="Hale W."/>
            <person name="Jakkamsetti A."/>
            <person name="Pham P."/>
            <person name="Ruth R."/>
            <person name="San Lucas F."/>
            <person name="Warren J."/>
            <person name="Zhang J."/>
            <person name="Zhao Z."/>
            <person name="Zhou C."/>
            <person name="Zhu D."/>
            <person name="Lee S."/>
            <person name="Bess C."/>
            <person name="Blankenburg K."/>
            <person name="Forbes L."/>
            <person name="Fu Q."/>
            <person name="Gubbala S."/>
            <person name="Hirani K."/>
            <person name="Jayaseelan J.C."/>
            <person name="Lara F."/>
            <person name="Munidasa M."/>
            <person name="Palculict T."/>
            <person name="Patil S."/>
            <person name="Pu L.-L."/>
            <person name="Saada N."/>
            <person name="Tang L."/>
            <person name="Weissenberger G."/>
            <person name="Zhu Y."/>
            <person name="Hemphill L."/>
            <person name="Shang Y."/>
            <person name="Youmans B."/>
            <person name="Ayvaz T."/>
            <person name="Ross M."/>
            <person name="Santibanez J."/>
            <person name="Aqrawi P."/>
            <person name="Gross S."/>
            <person name="Joshi V."/>
            <person name="Fowler G."/>
            <person name="Nazareth L."/>
            <person name="Reid J."/>
            <person name="Worley K."/>
            <person name="Petrosino J."/>
            <person name="Highlander S."/>
            <person name="Gibbs R."/>
        </authorList>
    </citation>
    <scope>NUCLEOTIDE SEQUENCE [LARGE SCALE GENOMIC DNA]</scope>
    <source>
        <strain evidence="1 2">DSM 4582</strain>
    </source>
</reference>